<dbReference type="Pfam" id="PF08722">
    <property type="entry name" value="Tn7_TnsA-like_N"/>
    <property type="match status" value="1"/>
</dbReference>
<evidence type="ECO:0000313" key="2">
    <source>
        <dbReference type="EMBL" id="GES10391.1"/>
    </source>
</evidence>
<dbReference type="Proteomes" id="UP000331127">
    <property type="component" value="Unassembled WGS sequence"/>
</dbReference>
<accession>A0A5M3WSU1</accession>
<proteinExistence type="predicted"/>
<keyword evidence="3" id="KW-1185">Reference proteome</keyword>
<dbReference type="EMBL" id="BLAE01000021">
    <property type="protein sequence ID" value="GES10391.1"/>
    <property type="molecule type" value="Genomic_DNA"/>
</dbReference>
<reference evidence="2 3" key="1">
    <citation type="submission" date="2019-10" db="EMBL/GenBank/DDBJ databases">
        <title>Whole genome shotgun sequence of Acrocarpospora macrocephala NBRC 16266.</title>
        <authorList>
            <person name="Ichikawa N."/>
            <person name="Kimura A."/>
            <person name="Kitahashi Y."/>
            <person name="Komaki H."/>
            <person name="Oguchi A."/>
        </authorList>
    </citation>
    <scope>NUCLEOTIDE SEQUENCE [LARGE SCALE GENOMIC DNA]</scope>
    <source>
        <strain evidence="2 3">NBRC 16266</strain>
    </source>
</reference>
<dbReference type="NCBIfam" id="NF033179">
    <property type="entry name" value="TnsA_like_Actin"/>
    <property type="match status" value="1"/>
</dbReference>
<dbReference type="AlphaFoldDB" id="A0A5M3WSU1"/>
<dbReference type="InterPro" id="IPR014833">
    <property type="entry name" value="TnsA_N"/>
</dbReference>
<gene>
    <name evidence="2" type="ORF">Amac_039880</name>
</gene>
<feature type="domain" description="TnsA endonuclease N-terminal" evidence="1">
    <location>
        <begin position="91"/>
        <end position="163"/>
    </location>
</feature>
<organism evidence="2 3">
    <name type="scientific">Acrocarpospora macrocephala</name>
    <dbReference type="NCBI Taxonomy" id="150177"/>
    <lineage>
        <taxon>Bacteria</taxon>
        <taxon>Bacillati</taxon>
        <taxon>Actinomycetota</taxon>
        <taxon>Actinomycetes</taxon>
        <taxon>Streptosporangiales</taxon>
        <taxon>Streptosporangiaceae</taxon>
        <taxon>Acrocarpospora</taxon>
    </lineage>
</organism>
<evidence type="ECO:0000259" key="1">
    <source>
        <dbReference type="Pfam" id="PF08722"/>
    </source>
</evidence>
<comment type="caution">
    <text evidence="2">The sequence shown here is derived from an EMBL/GenBank/DDBJ whole genome shotgun (WGS) entry which is preliminary data.</text>
</comment>
<protein>
    <recommendedName>
        <fullName evidence="1">TnsA endonuclease N-terminal domain-containing protein</fullName>
    </recommendedName>
</protein>
<sequence>MISGSAVSKLSYTSATVSVRAQDGTNEDGLEWPLVSVERLQAATPWRTFRWHHGQQHFPGFYWSVTMFDLVIYESRLELARLLYADFDLGVAWIKAQPFLLTAQVEGKIRRHVPDFLLFTDAGPVVVDVKPRERLEKEKVAFTLAWAREVVEDRNWRYEVWSEPPTAELANLRLLAGFRRSWLFNPDLLEALISSDLAGRTLREALGAVTGWPQRLTRSHLLHLLWTQVYRVDLTAVLSGDHVLERAR</sequence>
<dbReference type="InterPro" id="IPR048000">
    <property type="entry name" value="TnsA-like"/>
</dbReference>
<name>A0A5M3WSU1_9ACTN</name>
<evidence type="ECO:0000313" key="3">
    <source>
        <dbReference type="Proteomes" id="UP000331127"/>
    </source>
</evidence>